<reference evidence="6 7" key="1">
    <citation type="submission" date="2020-08" db="EMBL/GenBank/DDBJ databases">
        <title>Genomic Encyclopedia of Type Strains, Phase IV (KMG-IV): sequencing the most valuable type-strain genomes for metagenomic binning, comparative biology and taxonomic classification.</title>
        <authorList>
            <person name="Goeker M."/>
        </authorList>
    </citation>
    <scope>NUCLEOTIDE SEQUENCE [LARGE SCALE GENOMIC DNA]</scope>
    <source>
        <strain evidence="6 7">DSM 103725</strain>
    </source>
</reference>
<dbReference type="InterPro" id="IPR028098">
    <property type="entry name" value="Glyco_trans_4-like_N"/>
</dbReference>
<keyword evidence="7" id="KW-1185">Reference proteome</keyword>
<evidence type="ECO:0000259" key="4">
    <source>
        <dbReference type="Pfam" id="PF00534"/>
    </source>
</evidence>
<dbReference type="SUPFAM" id="SSF53756">
    <property type="entry name" value="UDP-Glycosyltransferase/glycogen phosphorylase"/>
    <property type="match status" value="1"/>
</dbReference>
<keyword evidence="3 6" id="KW-0808">Transferase</keyword>
<name>A0A7X0LM94_9BACT</name>
<dbReference type="InterPro" id="IPR001296">
    <property type="entry name" value="Glyco_trans_1"/>
</dbReference>
<comment type="similarity">
    <text evidence="1">Belongs to the glycosyltransferase group 1 family. Glycosyltransferase 4 subfamily.</text>
</comment>
<accession>A0A7X0LM94</accession>
<sequence>MTTSSPTRVVIIQPSLAKYRVPVYRLLAKQPGIDLKVVYGQDPGIPNVEPDGFEGSFEPHAHVGIGKRRPFVWQPAQLKYADPKHADVLITVWNSRWLSLPLAARKARKNGVRTVVWGHGYSKNESPRRAKLRRRVGLMADGILFYSKTVADRYIADGVDPDNVFVAPNCLDQEPIQAARQAWQSDPARLDTFRQEQGLPDDADTMLYVSRFDPANRVDLLLHAIASLSESRPNLRAHLIGKVNDEATRLQQLAKELGIADRVIFPGAIYGEDDIAPWFLTAKVFCYPSNIGLSVHHAMGYGLPVITGDNADIQNPEFEAIADGVNGKTFADQSAEGLAQALDEVLQDPAQLEALSRNALSTARNDYNLPNMVSGITRAIHGQ</sequence>
<dbReference type="EMBL" id="JACHGY010000001">
    <property type="protein sequence ID" value="MBB6430788.1"/>
    <property type="molecule type" value="Genomic_DNA"/>
</dbReference>
<comment type="caution">
    <text evidence="6">The sequence shown here is derived from an EMBL/GenBank/DDBJ whole genome shotgun (WGS) entry which is preliminary data.</text>
</comment>
<dbReference type="GO" id="GO:0016757">
    <property type="term" value="F:glycosyltransferase activity"/>
    <property type="evidence" value="ECO:0007669"/>
    <property type="project" value="UniProtKB-KW"/>
</dbReference>
<evidence type="ECO:0000256" key="1">
    <source>
        <dbReference type="ARBA" id="ARBA00009481"/>
    </source>
</evidence>
<evidence type="ECO:0000256" key="3">
    <source>
        <dbReference type="ARBA" id="ARBA00022679"/>
    </source>
</evidence>
<evidence type="ECO:0000259" key="5">
    <source>
        <dbReference type="Pfam" id="PF13439"/>
    </source>
</evidence>
<evidence type="ECO:0000313" key="7">
    <source>
        <dbReference type="Proteomes" id="UP000541810"/>
    </source>
</evidence>
<evidence type="ECO:0000313" key="6">
    <source>
        <dbReference type="EMBL" id="MBB6430788.1"/>
    </source>
</evidence>
<dbReference type="Proteomes" id="UP000541810">
    <property type="component" value="Unassembled WGS sequence"/>
</dbReference>
<feature type="domain" description="Glycosyl transferase family 1" evidence="4">
    <location>
        <begin position="192"/>
        <end position="359"/>
    </location>
</feature>
<dbReference type="RefSeq" id="WP_184678282.1">
    <property type="nucleotide sequence ID" value="NZ_JACHGY010000001.1"/>
</dbReference>
<dbReference type="PANTHER" id="PTHR12526">
    <property type="entry name" value="GLYCOSYLTRANSFERASE"/>
    <property type="match status" value="1"/>
</dbReference>
<dbReference type="CDD" id="cd03801">
    <property type="entry name" value="GT4_PimA-like"/>
    <property type="match status" value="1"/>
</dbReference>
<feature type="domain" description="Glycosyltransferase subfamily 4-like N-terminal" evidence="5">
    <location>
        <begin position="31"/>
        <end position="173"/>
    </location>
</feature>
<protein>
    <submittedName>
        <fullName evidence="6">Glycosyltransferase involved in cell wall biosynthesis</fullName>
    </submittedName>
</protein>
<proteinExistence type="inferred from homology"/>
<gene>
    <name evidence="6" type="ORF">HNQ40_002594</name>
</gene>
<keyword evidence="2" id="KW-0328">Glycosyltransferase</keyword>
<organism evidence="6 7">
    <name type="scientific">Algisphaera agarilytica</name>
    <dbReference type="NCBI Taxonomy" id="1385975"/>
    <lineage>
        <taxon>Bacteria</taxon>
        <taxon>Pseudomonadati</taxon>
        <taxon>Planctomycetota</taxon>
        <taxon>Phycisphaerae</taxon>
        <taxon>Phycisphaerales</taxon>
        <taxon>Phycisphaeraceae</taxon>
        <taxon>Algisphaera</taxon>
    </lineage>
</organism>
<dbReference type="Pfam" id="PF00534">
    <property type="entry name" value="Glycos_transf_1"/>
    <property type="match status" value="1"/>
</dbReference>
<dbReference type="PANTHER" id="PTHR12526:SF640">
    <property type="entry name" value="COLANIC ACID BIOSYNTHESIS GLYCOSYLTRANSFERASE WCAL-RELATED"/>
    <property type="match status" value="1"/>
</dbReference>
<evidence type="ECO:0000256" key="2">
    <source>
        <dbReference type="ARBA" id="ARBA00022676"/>
    </source>
</evidence>
<dbReference type="Pfam" id="PF13439">
    <property type="entry name" value="Glyco_transf_4"/>
    <property type="match status" value="1"/>
</dbReference>
<dbReference type="AlphaFoldDB" id="A0A7X0LM94"/>
<dbReference type="Gene3D" id="3.40.50.2000">
    <property type="entry name" value="Glycogen Phosphorylase B"/>
    <property type="match status" value="2"/>
</dbReference>